<accession>T1HEC9</accession>
<dbReference type="Proteomes" id="UP000015103">
    <property type="component" value="Unassembled WGS sequence"/>
</dbReference>
<dbReference type="STRING" id="13249.T1HEC9"/>
<evidence type="ECO:0000313" key="2">
    <source>
        <dbReference type="Proteomes" id="UP000015103"/>
    </source>
</evidence>
<dbReference type="EMBL" id="ACPB03020124">
    <property type="status" value="NOT_ANNOTATED_CDS"/>
    <property type="molecule type" value="Genomic_DNA"/>
</dbReference>
<dbReference type="EnsemblMetazoa" id="RPRC002401-RA">
    <property type="protein sequence ID" value="RPRC002401-PA"/>
    <property type="gene ID" value="RPRC002401"/>
</dbReference>
<keyword evidence="2" id="KW-1185">Reference proteome</keyword>
<dbReference type="eggNOG" id="ENOG502SC2G">
    <property type="taxonomic scope" value="Eukaryota"/>
</dbReference>
<reference evidence="1" key="1">
    <citation type="submission" date="2015-05" db="UniProtKB">
        <authorList>
            <consortium name="EnsemblMetazoa"/>
        </authorList>
    </citation>
    <scope>IDENTIFICATION</scope>
</reference>
<sequence>MADLEKLKAEVAKLKVENEALRKASALSSGGQGSSGDGKVKRDMGLQGLIRPWGGREEEESVDNFLRNLELVAECGGWTEQDKKLICRLKLTGAAANCIAGFPELLEPSSSFGDYKRLLKERFDTVLSPAQKLLQLNSSRTTTRVKAQKNLQTAVGD</sequence>
<evidence type="ECO:0000313" key="1">
    <source>
        <dbReference type="EnsemblMetazoa" id="RPRC002401-PA"/>
    </source>
</evidence>
<organism evidence="1 2">
    <name type="scientific">Rhodnius prolixus</name>
    <name type="common">Triatomid bug</name>
    <dbReference type="NCBI Taxonomy" id="13249"/>
    <lineage>
        <taxon>Eukaryota</taxon>
        <taxon>Metazoa</taxon>
        <taxon>Ecdysozoa</taxon>
        <taxon>Arthropoda</taxon>
        <taxon>Hexapoda</taxon>
        <taxon>Insecta</taxon>
        <taxon>Pterygota</taxon>
        <taxon>Neoptera</taxon>
        <taxon>Paraneoptera</taxon>
        <taxon>Hemiptera</taxon>
        <taxon>Heteroptera</taxon>
        <taxon>Panheteroptera</taxon>
        <taxon>Cimicomorpha</taxon>
        <taxon>Reduviidae</taxon>
        <taxon>Triatominae</taxon>
        <taxon>Rhodnius</taxon>
    </lineage>
</organism>
<name>T1HEC9_RHOPR</name>
<protein>
    <submittedName>
        <fullName evidence="1">Uncharacterized protein</fullName>
    </submittedName>
</protein>
<dbReference type="InParanoid" id="T1HEC9"/>
<dbReference type="HOGENOM" id="CLU_1680113_0_0_1"/>
<proteinExistence type="predicted"/>
<dbReference type="AlphaFoldDB" id="T1HEC9"/>
<dbReference type="VEuPathDB" id="VectorBase:RPRC002401"/>